<keyword evidence="6" id="KW-0560">Oxidoreductase</keyword>
<organism evidence="14 15">
    <name type="scientific">Cupriavidus cauae</name>
    <dbReference type="NCBI Taxonomy" id="2608999"/>
    <lineage>
        <taxon>Bacteria</taxon>
        <taxon>Pseudomonadati</taxon>
        <taxon>Pseudomonadota</taxon>
        <taxon>Betaproteobacteria</taxon>
        <taxon>Burkholderiales</taxon>
        <taxon>Burkholderiaceae</taxon>
        <taxon>Cupriavidus</taxon>
    </lineage>
</organism>
<feature type="transmembrane region" description="Helical" evidence="13">
    <location>
        <begin position="100"/>
        <end position="120"/>
    </location>
</feature>
<dbReference type="GO" id="GO:0046872">
    <property type="term" value="F:metal ion binding"/>
    <property type="evidence" value="ECO:0007669"/>
    <property type="project" value="UniProtKB-KW"/>
</dbReference>
<feature type="compositionally biased region" description="Low complexity" evidence="12">
    <location>
        <begin position="366"/>
        <end position="384"/>
    </location>
</feature>
<evidence type="ECO:0000313" key="15">
    <source>
        <dbReference type="Proteomes" id="UP000324324"/>
    </source>
</evidence>
<feature type="transmembrane region" description="Helical" evidence="13">
    <location>
        <begin position="132"/>
        <end position="152"/>
    </location>
</feature>
<proteinExistence type="predicted"/>
<name>A0A5M8AL19_9BURK</name>
<keyword evidence="8" id="KW-0350">Heme biosynthesis</keyword>
<comment type="caution">
    <text evidence="14">The sequence shown here is derived from an EMBL/GenBank/DDBJ whole genome shotgun (WGS) entry which is preliminary data.</text>
</comment>
<evidence type="ECO:0000256" key="9">
    <source>
        <dbReference type="ARBA" id="ARBA00023136"/>
    </source>
</evidence>
<evidence type="ECO:0000313" key="14">
    <source>
        <dbReference type="EMBL" id="KAA6122350.1"/>
    </source>
</evidence>
<evidence type="ECO:0000256" key="13">
    <source>
        <dbReference type="SAM" id="Phobius"/>
    </source>
</evidence>
<feature type="transmembrane region" description="Helical" evidence="13">
    <location>
        <begin position="323"/>
        <end position="343"/>
    </location>
</feature>
<gene>
    <name evidence="14" type="ORF">F1599_15275</name>
</gene>
<dbReference type="AlphaFoldDB" id="A0A5M8AL19"/>
<reference evidence="14 15" key="1">
    <citation type="submission" date="2019-09" db="EMBL/GenBank/DDBJ databases">
        <title>Isolation of a novel species in the genus Cupriavidus from patients with sepsis using whole genome sequencing.</title>
        <authorList>
            <person name="Kweon O.J."/>
            <person name="Lee M.-K."/>
        </authorList>
    </citation>
    <scope>NUCLEOTIDE SEQUENCE [LARGE SCALE GENOMIC DNA]</scope>
    <source>
        <strain evidence="14 15">MKL-01</strain>
    </source>
</reference>
<feature type="region of interest" description="Disordered" evidence="12">
    <location>
        <begin position="366"/>
        <end position="390"/>
    </location>
</feature>
<comment type="subcellular location">
    <subcellularLocation>
        <location evidence="1">Membrane</location>
        <topology evidence="1">Multi-pass membrane protein</topology>
    </subcellularLocation>
</comment>
<dbReference type="GO" id="GO:0006784">
    <property type="term" value="P:heme A biosynthetic process"/>
    <property type="evidence" value="ECO:0007669"/>
    <property type="project" value="InterPro"/>
</dbReference>
<evidence type="ECO:0000256" key="2">
    <source>
        <dbReference type="ARBA" id="ARBA00022475"/>
    </source>
</evidence>
<keyword evidence="15" id="KW-1185">Reference proteome</keyword>
<evidence type="ECO:0000256" key="11">
    <source>
        <dbReference type="ARBA" id="ARBA00023444"/>
    </source>
</evidence>
<evidence type="ECO:0000256" key="3">
    <source>
        <dbReference type="ARBA" id="ARBA00022692"/>
    </source>
</evidence>
<keyword evidence="3 13" id="KW-0812">Transmembrane</keyword>
<comment type="pathway">
    <text evidence="11">Porphyrin-containing compound metabolism.</text>
</comment>
<keyword evidence="4" id="KW-0479">Metal-binding</keyword>
<dbReference type="Pfam" id="PF02628">
    <property type="entry name" value="COX15-CtaA"/>
    <property type="match status" value="1"/>
</dbReference>
<accession>A0A5M8AL19</accession>
<keyword evidence="10" id="KW-1015">Disulfide bond</keyword>
<protein>
    <submittedName>
        <fullName evidence="14">Heme A synthase</fullName>
    </submittedName>
</protein>
<dbReference type="EMBL" id="VWRN01000040">
    <property type="protein sequence ID" value="KAA6122350.1"/>
    <property type="molecule type" value="Genomic_DNA"/>
</dbReference>
<feature type="transmembrane region" description="Helical" evidence="13">
    <location>
        <begin position="299"/>
        <end position="317"/>
    </location>
</feature>
<keyword evidence="9 13" id="KW-0472">Membrane</keyword>
<dbReference type="InterPro" id="IPR050450">
    <property type="entry name" value="COX15/CtaA_HemeA_synthase"/>
</dbReference>
<dbReference type="InterPro" id="IPR003780">
    <property type="entry name" value="COX15/CtaA_fam"/>
</dbReference>
<feature type="transmembrane region" description="Helical" evidence="13">
    <location>
        <begin position="200"/>
        <end position="221"/>
    </location>
</feature>
<evidence type="ECO:0000256" key="12">
    <source>
        <dbReference type="SAM" id="MobiDB-lite"/>
    </source>
</evidence>
<evidence type="ECO:0000256" key="4">
    <source>
        <dbReference type="ARBA" id="ARBA00022723"/>
    </source>
</evidence>
<evidence type="ECO:0000256" key="7">
    <source>
        <dbReference type="ARBA" id="ARBA00023004"/>
    </source>
</evidence>
<dbReference type="PANTHER" id="PTHR35457:SF1">
    <property type="entry name" value="HEME A SYNTHASE"/>
    <property type="match status" value="1"/>
</dbReference>
<keyword evidence="5 13" id="KW-1133">Transmembrane helix</keyword>
<feature type="transmembrane region" description="Helical" evidence="13">
    <location>
        <begin position="269"/>
        <end position="287"/>
    </location>
</feature>
<dbReference type="GO" id="GO:0016491">
    <property type="term" value="F:oxidoreductase activity"/>
    <property type="evidence" value="ECO:0007669"/>
    <property type="project" value="UniProtKB-KW"/>
</dbReference>
<keyword evidence="7" id="KW-0408">Iron</keyword>
<dbReference type="GO" id="GO:0016020">
    <property type="term" value="C:membrane"/>
    <property type="evidence" value="ECO:0007669"/>
    <property type="project" value="UniProtKB-SubCell"/>
</dbReference>
<keyword evidence="2" id="KW-1003">Cell membrane</keyword>
<dbReference type="PANTHER" id="PTHR35457">
    <property type="entry name" value="HEME A SYNTHASE"/>
    <property type="match status" value="1"/>
</dbReference>
<dbReference type="Proteomes" id="UP000324324">
    <property type="component" value="Unassembled WGS sequence"/>
</dbReference>
<evidence type="ECO:0000256" key="1">
    <source>
        <dbReference type="ARBA" id="ARBA00004141"/>
    </source>
</evidence>
<feature type="transmembrane region" description="Helical" evidence="13">
    <location>
        <begin position="158"/>
        <end position="179"/>
    </location>
</feature>
<evidence type="ECO:0000256" key="6">
    <source>
        <dbReference type="ARBA" id="ARBA00023002"/>
    </source>
</evidence>
<dbReference type="RefSeq" id="WP_150083639.1">
    <property type="nucleotide sequence ID" value="NZ_VWRN01000040.1"/>
</dbReference>
<evidence type="ECO:0000256" key="10">
    <source>
        <dbReference type="ARBA" id="ARBA00023157"/>
    </source>
</evidence>
<evidence type="ECO:0000256" key="5">
    <source>
        <dbReference type="ARBA" id="ARBA00022989"/>
    </source>
</evidence>
<evidence type="ECO:0000256" key="8">
    <source>
        <dbReference type="ARBA" id="ARBA00023133"/>
    </source>
</evidence>
<sequence length="390" mass="42221">MLTQLALISLLLALLPLSYVLARGSRDKYRKLVWITAFLTLDLIMFGSFTRLTDSGLGCPDWPGCYGHSNPYAAVEHIRAAETALPSGPVTWAKAWIEMLHRYFAMAVGVLIIALVVLAWSKRRELKQSPWFATGVLLLVCVQGAFGAFTVTMKLQPIIVVTHLLLGMALLAALIWLGSRSDPPRTIAPAAAGLRWPGRIALALLVIQIFLGGWVSTNYAVLACTDFPLCNGQWIPEMDFRHGFTLWRQLGMTADGDYIPHSALVAIHWVHRGFAVVVLGYLAWFALRTRRFAPLARASHWLLAVLVLQLATGLSNIVLDWPLLPAVAHNGGAAVLLMLLVRLNYNIGLATRAATAAALGSFDRAPAAAPDAPAPDAAGANRPADTARAS</sequence>